<dbReference type="Gene3D" id="3.30.420.10">
    <property type="entry name" value="Ribonuclease H-like superfamily/Ribonuclease H"/>
    <property type="match status" value="1"/>
</dbReference>
<proteinExistence type="predicted"/>
<dbReference type="Pfam" id="PF13482">
    <property type="entry name" value="RNase_H_2"/>
    <property type="match status" value="1"/>
</dbReference>
<evidence type="ECO:0000313" key="3">
    <source>
        <dbReference type="EMBL" id="MFC6891349.1"/>
    </source>
</evidence>
<dbReference type="InterPro" id="IPR010995">
    <property type="entry name" value="DNA_repair_Rad51/TF_NusA_a-hlx"/>
</dbReference>
<evidence type="ECO:0000313" key="4">
    <source>
        <dbReference type="Proteomes" id="UP001596296"/>
    </source>
</evidence>
<feature type="compositionally biased region" description="Low complexity" evidence="1">
    <location>
        <begin position="353"/>
        <end position="363"/>
    </location>
</feature>
<feature type="domain" description="YprB ribonuclease H-like" evidence="2">
    <location>
        <begin position="159"/>
        <end position="335"/>
    </location>
</feature>
<gene>
    <name evidence="3" type="ORF">ACFQE9_01715</name>
</gene>
<dbReference type="InterPro" id="IPR012337">
    <property type="entry name" value="RNaseH-like_sf"/>
</dbReference>
<dbReference type="SUPFAM" id="SSF53098">
    <property type="entry name" value="Ribonuclease H-like"/>
    <property type="match status" value="1"/>
</dbReference>
<dbReference type="Pfam" id="PF14520">
    <property type="entry name" value="HHH_5"/>
    <property type="match status" value="1"/>
</dbReference>
<evidence type="ECO:0000259" key="2">
    <source>
        <dbReference type="Pfam" id="PF13482"/>
    </source>
</evidence>
<dbReference type="RefSeq" id="WP_379739403.1">
    <property type="nucleotide sequence ID" value="NZ_JBHSVN010000002.1"/>
</dbReference>
<evidence type="ECO:0000256" key="1">
    <source>
        <dbReference type="SAM" id="MobiDB-lite"/>
    </source>
</evidence>
<dbReference type="Proteomes" id="UP001596296">
    <property type="component" value="Unassembled WGS sequence"/>
</dbReference>
<keyword evidence="4" id="KW-1185">Reference proteome</keyword>
<sequence length="363" mass="40414">MDATSLSTTLVGREAYLSSLQTSQLEGDYVHISASLPADYRREWDGLTVIGGGFDSGYAGTPLVALDCREDGRVLTRSVNRSQLGLRALDQVGGKRAQQLREAGFTSREDIANTSSSSLSEFPGLGKTIADRIQQSATAIAHDEIVRKSDDPLPNGDPVYIDIETDGLSPTITWLIGVLDGTAADGRYLSFIQMNPDEPGQALEDFLAWYTANASHRPLVAYRGWKFDFSVIHDHIIEYCPHYEDDWNSTYRFDPYQWAVENQNAILPGRTNKLEDVAAALGYERDETGLTGAAVARTYQQWMADRSPSTEPDWDRFKSYCEDDVRGLAVIYESLAKSNRIVSTNEPSRDTTETTTQQRLTDW</sequence>
<feature type="region of interest" description="Disordered" evidence="1">
    <location>
        <begin position="341"/>
        <end position="363"/>
    </location>
</feature>
<reference evidence="3 4" key="1">
    <citation type="journal article" date="2019" name="Int. J. Syst. Evol. Microbiol.">
        <title>The Global Catalogue of Microorganisms (GCM) 10K type strain sequencing project: providing services to taxonomists for standard genome sequencing and annotation.</title>
        <authorList>
            <consortium name="The Broad Institute Genomics Platform"/>
            <consortium name="The Broad Institute Genome Sequencing Center for Infectious Disease"/>
            <person name="Wu L."/>
            <person name="Ma J."/>
        </authorList>
    </citation>
    <scope>NUCLEOTIDE SEQUENCE [LARGE SCALE GENOMIC DNA]</scope>
    <source>
        <strain evidence="3 4">SKJ47</strain>
    </source>
</reference>
<dbReference type="EMBL" id="JBHSXL010000002">
    <property type="protein sequence ID" value="MFC6891349.1"/>
    <property type="molecule type" value="Genomic_DNA"/>
</dbReference>
<dbReference type="SUPFAM" id="SSF47794">
    <property type="entry name" value="Rad51 N-terminal domain-like"/>
    <property type="match status" value="1"/>
</dbReference>
<organism evidence="3 4">
    <name type="scientific">Halopenitus salinus</name>
    <dbReference type="NCBI Taxonomy" id="1198295"/>
    <lineage>
        <taxon>Archaea</taxon>
        <taxon>Methanobacteriati</taxon>
        <taxon>Methanobacteriota</taxon>
        <taxon>Stenosarchaea group</taxon>
        <taxon>Halobacteria</taxon>
        <taxon>Halobacteriales</taxon>
        <taxon>Haloferacaceae</taxon>
        <taxon>Halopenitus</taxon>
    </lineage>
</organism>
<comment type="caution">
    <text evidence="3">The sequence shown here is derived from an EMBL/GenBank/DDBJ whole genome shotgun (WGS) entry which is preliminary data.</text>
</comment>
<dbReference type="AlphaFoldDB" id="A0ABD5UU86"/>
<dbReference type="InterPro" id="IPR038720">
    <property type="entry name" value="YprB_RNase_H-like_dom"/>
</dbReference>
<protein>
    <submittedName>
        <fullName evidence="3">Ribonuclease H-like domain-containing protein</fullName>
    </submittedName>
</protein>
<name>A0ABD5UU86_9EURY</name>
<dbReference type="Gene3D" id="1.10.150.20">
    <property type="entry name" value="5' to 3' exonuclease, C-terminal subdomain"/>
    <property type="match status" value="1"/>
</dbReference>
<dbReference type="InterPro" id="IPR036397">
    <property type="entry name" value="RNaseH_sf"/>
</dbReference>
<accession>A0ABD5UU86</accession>